<dbReference type="PANTHER" id="PTHR33560:SF1">
    <property type="entry name" value="PROTEIN FAM227A"/>
    <property type="match status" value="1"/>
</dbReference>
<dbReference type="PANTHER" id="PTHR33560">
    <property type="entry name" value="PROTEIN FAM227B"/>
    <property type="match status" value="1"/>
</dbReference>
<sequence length="428" mass="49139">MDDLSSDGEHKPESLVGETCDPAPFLTCVNVGNEGRSFAKSESNNGISSTEDAIFDGVSIPQDLRLKICKLPEKADVKLTINASTSTLLFDDPSQAEIWHKYFSSKLSQDIITEAFWWTVVRHSSALAQGQLLLLETIKRRIAHLFVRLFLRIEKRFKDLICDNYHDALAQTVFYLLFTTYPEVRQRLTTAFSATLIKSFSEWIMGPVLPSIDIRHWKLQHDEECKPIGKPRKKAKSLQKTLQECLDIVDRTDKRPSEKVAFIHQRRDEYIYGTIPLKTVKVFRGFGNSQLVSEYLKCSPYKTFIKERRVLITSEISPQQHRAETMFMRKLKESRLRSLNRSLHGKVQEIRKASELEELQDLSQKKNWKREFNIEYRQAKAHKADTIAGILKAIEEDVGHGLGVSKNRSLSDSVRAEFKLGPAPAIEW</sequence>
<dbReference type="AlphaFoldDB" id="A0A0H5R6L7"/>
<dbReference type="Pfam" id="PF14922">
    <property type="entry name" value="FWWh"/>
    <property type="match status" value="1"/>
</dbReference>
<name>A0A0H5R6L7_9EUKA</name>
<comment type="similarity">
    <text evidence="1">Belongs to the FAM227 family.</text>
</comment>
<reference evidence="2" key="1">
    <citation type="submission" date="2015-04" db="EMBL/GenBank/DDBJ databases">
        <title>The genome sequence of the plant pathogenic Rhizarian Plasmodiophora brassicae reveals insights in its biotrophic life cycle and the origin of chitin synthesis.</title>
        <authorList>
            <person name="Schwelm A."/>
            <person name="Fogelqvist J."/>
            <person name="Knaust A."/>
            <person name="Julke S."/>
            <person name="Lilja T."/>
            <person name="Dhandapani V."/>
            <person name="Bonilla-Rosso G."/>
            <person name="Karlsson M."/>
            <person name="Shevchenko A."/>
            <person name="Choi S.R."/>
            <person name="Kim H.G."/>
            <person name="Park J.Y."/>
            <person name="Lim Y.P."/>
            <person name="Ludwig-Muller J."/>
            <person name="Dixelius C."/>
        </authorList>
    </citation>
    <scope>NUCLEOTIDE SEQUENCE</scope>
    <source>
        <tissue evidence="2">Potato root galls</tissue>
    </source>
</reference>
<dbReference type="EMBL" id="HACM01009328">
    <property type="protein sequence ID" value="CRZ09770.1"/>
    <property type="molecule type" value="Transcribed_RNA"/>
</dbReference>
<evidence type="ECO:0000256" key="1">
    <source>
        <dbReference type="ARBA" id="ARBA00008666"/>
    </source>
</evidence>
<proteinExistence type="inferred from homology"/>
<protein>
    <submittedName>
        <fullName evidence="2">Uncharacterized protein</fullName>
    </submittedName>
</protein>
<organism evidence="2">
    <name type="scientific">Spongospora subterranea</name>
    <dbReference type="NCBI Taxonomy" id="70186"/>
    <lineage>
        <taxon>Eukaryota</taxon>
        <taxon>Sar</taxon>
        <taxon>Rhizaria</taxon>
        <taxon>Endomyxa</taxon>
        <taxon>Phytomyxea</taxon>
        <taxon>Plasmodiophorida</taxon>
        <taxon>Plasmodiophoridae</taxon>
        <taxon>Spongospora</taxon>
    </lineage>
</organism>
<evidence type="ECO:0000313" key="2">
    <source>
        <dbReference type="EMBL" id="CRZ09770.1"/>
    </source>
</evidence>
<accession>A0A0H5R6L7</accession>
<dbReference type="InterPro" id="IPR029417">
    <property type="entry name" value="FAM227"/>
</dbReference>